<dbReference type="Proteomes" id="UP000663852">
    <property type="component" value="Unassembled WGS sequence"/>
</dbReference>
<evidence type="ECO:0000313" key="1">
    <source>
        <dbReference type="EMBL" id="CAF0854081.1"/>
    </source>
</evidence>
<comment type="caution">
    <text evidence="1">The sequence shown here is derived from an EMBL/GenBank/DDBJ whole genome shotgun (WGS) entry which is preliminary data.</text>
</comment>
<dbReference type="EMBL" id="CAJNOJ010000022">
    <property type="protein sequence ID" value="CAF0854081.1"/>
    <property type="molecule type" value="Genomic_DNA"/>
</dbReference>
<proteinExistence type="predicted"/>
<protein>
    <submittedName>
        <fullName evidence="1">Uncharacterized protein</fullName>
    </submittedName>
</protein>
<name>A0A813WF47_ADIRI</name>
<accession>A0A813WF47</accession>
<reference evidence="1" key="1">
    <citation type="submission" date="2021-02" db="EMBL/GenBank/DDBJ databases">
        <authorList>
            <person name="Nowell W R."/>
        </authorList>
    </citation>
    <scope>NUCLEOTIDE SEQUENCE</scope>
</reference>
<sequence>MANTIILPYTIITSPHTSKRRHWRRYTTTTTAYSHQKQQSSLTHFVHNSTSHLPDIVNDCQNRQENLNHTNEEIKLTCKQIAHSLRLVADQVDHKYCQDADFNRNLNYLSVRFIFHPAHMRTILYTLWTRSFLPLILLVFNTKTFF</sequence>
<organism evidence="1 2">
    <name type="scientific">Adineta ricciae</name>
    <name type="common">Rotifer</name>
    <dbReference type="NCBI Taxonomy" id="249248"/>
    <lineage>
        <taxon>Eukaryota</taxon>
        <taxon>Metazoa</taxon>
        <taxon>Spiralia</taxon>
        <taxon>Gnathifera</taxon>
        <taxon>Rotifera</taxon>
        <taxon>Eurotatoria</taxon>
        <taxon>Bdelloidea</taxon>
        <taxon>Adinetida</taxon>
        <taxon>Adinetidae</taxon>
        <taxon>Adineta</taxon>
    </lineage>
</organism>
<dbReference type="AlphaFoldDB" id="A0A813WF47"/>
<dbReference type="OrthoDB" id="10019548at2759"/>
<evidence type="ECO:0000313" key="2">
    <source>
        <dbReference type="Proteomes" id="UP000663852"/>
    </source>
</evidence>
<gene>
    <name evidence="1" type="ORF">EDS130_LOCUS7465</name>
</gene>